<comment type="cofactor">
    <cofactor evidence="1 8">
        <name>heme</name>
        <dbReference type="ChEBI" id="CHEBI:30413"/>
    </cofactor>
</comment>
<dbReference type="InterPro" id="IPR001128">
    <property type="entry name" value="Cyt_P450"/>
</dbReference>
<dbReference type="EMBL" id="CM017690">
    <property type="protein sequence ID" value="TYH23548.1"/>
    <property type="molecule type" value="Genomic_DNA"/>
</dbReference>
<keyword evidence="10" id="KW-0472">Membrane</keyword>
<feature type="transmembrane region" description="Helical" evidence="10">
    <location>
        <begin position="22"/>
        <end position="42"/>
    </location>
</feature>
<dbReference type="PROSITE" id="PS00086">
    <property type="entry name" value="CYTOCHROME_P450"/>
    <property type="match status" value="1"/>
</dbReference>
<organism evidence="11 12">
    <name type="scientific">Gossypium darwinii</name>
    <name type="common">Darwin's cotton</name>
    <name type="synonym">Gossypium barbadense var. darwinii</name>
    <dbReference type="NCBI Taxonomy" id="34276"/>
    <lineage>
        <taxon>Eukaryota</taxon>
        <taxon>Viridiplantae</taxon>
        <taxon>Streptophyta</taxon>
        <taxon>Embryophyta</taxon>
        <taxon>Tracheophyta</taxon>
        <taxon>Spermatophyta</taxon>
        <taxon>Magnoliopsida</taxon>
        <taxon>eudicotyledons</taxon>
        <taxon>Gunneridae</taxon>
        <taxon>Pentapetalae</taxon>
        <taxon>rosids</taxon>
        <taxon>malvids</taxon>
        <taxon>Malvales</taxon>
        <taxon>Malvaceae</taxon>
        <taxon>Malvoideae</taxon>
        <taxon>Gossypium</taxon>
    </lineage>
</organism>
<dbReference type="GO" id="GO:0004497">
    <property type="term" value="F:monooxygenase activity"/>
    <property type="evidence" value="ECO:0007669"/>
    <property type="project" value="UniProtKB-KW"/>
</dbReference>
<evidence type="ECO:0000256" key="5">
    <source>
        <dbReference type="ARBA" id="ARBA00023002"/>
    </source>
</evidence>
<keyword evidence="4 8" id="KW-0479">Metal-binding</keyword>
<name>A0A5D2H0N4_GOSDA</name>
<dbReference type="GO" id="GO:0005506">
    <property type="term" value="F:iron ion binding"/>
    <property type="evidence" value="ECO:0007669"/>
    <property type="project" value="InterPro"/>
</dbReference>
<proteinExistence type="inferred from homology"/>
<keyword evidence="12" id="KW-1185">Reference proteome</keyword>
<dbReference type="PRINTS" id="PR00385">
    <property type="entry name" value="P450"/>
</dbReference>
<keyword evidence="10" id="KW-1133">Transmembrane helix</keyword>
<comment type="similarity">
    <text evidence="2 9">Belongs to the cytochrome P450 family.</text>
</comment>
<dbReference type="PANTHER" id="PTHR47951">
    <property type="entry name" value="OS08G0547900 PROTEIN"/>
    <property type="match status" value="1"/>
</dbReference>
<keyword evidence="5 9" id="KW-0560">Oxidoreductase</keyword>
<evidence type="ECO:0000256" key="3">
    <source>
        <dbReference type="ARBA" id="ARBA00022617"/>
    </source>
</evidence>
<reference evidence="11 12" key="1">
    <citation type="submission" date="2019-06" db="EMBL/GenBank/DDBJ databases">
        <title>WGS assembly of Gossypium darwinii.</title>
        <authorList>
            <person name="Chen Z.J."/>
            <person name="Sreedasyam A."/>
            <person name="Ando A."/>
            <person name="Song Q."/>
            <person name="De L."/>
            <person name="Hulse-Kemp A."/>
            <person name="Ding M."/>
            <person name="Ye W."/>
            <person name="Kirkbride R."/>
            <person name="Jenkins J."/>
            <person name="Plott C."/>
            <person name="Lovell J."/>
            <person name="Lin Y.-M."/>
            <person name="Vaughn R."/>
            <person name="Liu B."/>
            <person name="Li W."/>
            <person name="Simpson S."/>
            <person name="Scheffler B."/>
            <person name="Saski C."/>
            <person name="Grover C."/>
            <person name="Hu G."/>
            <person name="Conover J."/>
            <person name="Carlson J."/>
            <person name="Shu S."/>
            <person name="Boston L."/>
            <person name="Williams M."/>
            <person name="Peterson D."/>
            <person name="Mcgee K."/>
            <person name="Jones D."/>
            <person name="Wendel J."/>
            <person name="Stelly D."/>
            <person name="Grimwood J."/>
            <person name="Schmutz J."/>
        </authorList>
    </citation>
    <scope>NUCLEOTIDE SEQUENCE [LARGE SCALE GENOMIC DNA]</scope>
    <source>
        <strain evidence="11">1808015.09</strain>
    </source>
</reference>
<dbReference type="GO" id="GO:0020037">
    <property type="term" value="F:heme binding"/>
    <property type="evidence" value="ECO:0007669"/>
    <property type="project" value="InterPro"/>
</dbReference>
<evidence type="ECO:0000313" key="11">
    <source>
        <dbReference type="EMBL" id="TYH23548.1"/>
    </source>
</evidence>
<keyword evidence="3 8" id="KW-0349">Heme</keyword>
<accession>A0A5D2H0N4</accession>
<evidence type="ECO:0000256" key="9">
    <source>
        <dbReference type="RuleBase" id="RU000461"/>
    </source>
</evidence>
<dbReference type="PRINTS" id="PR00463">
    <property type="entry name" value="EP450I"/>
</dbReference>
<dbReference type="SUPFAM" id="SSF48264">
    <property type="entry name" value="Cytochrome P450"/>
    <property type="match status" value="1"/>
</dbReference>
<evidence type="ECO:0000256" key="4">
    <source>
        <dbReference type="ARBA" id="ARBA00022723"/>
    </source>
</evidence>
<evidence type="ECO:0000256" key="2">
    <source>
        <dbReference type="ARBA" id="ARBA00010617"/>
    </source>
</evidence>
<dbReference type="InterPro" id="IPR002401">
    <property type="entry name" value="Cyt_P450_E_grp-I"/>
</dbReference>
<dbReference type="Gene3D" id="1.10.630.10">
    <property type="entry name" value="Cytochrome P450"/>
    <property type="match status" value="1"/>
</dbReference>
<protein>
    <recommendedName>
        <fullName evidence="13">Cytochrome P450</fullName>
    </recommendedName>
</protein>
<evidence type="ECO:0000256" key="7">
    <source>
        <dbReference type="ARBA" id="ARBA00023033"/>
    </source>
</evidence>
<keyword evidence="10" id="KW-0812">Transmembrane</keyword>
<dbReference type="InterPro" id="IPR036396">
    <property type="entry name" value="Cyt_P450_sf"/>
</dbReference>
<dbReference type="AlphaFoldDB" id="A0A5D2H0N4"/>
<dbReference type="Proteomes" id="UP000323506">
    <property type="component" value="Chromosome A03"/>
</dbReference>
<dbReference type="PANTHER" id="PTHR47951:SF7">
    <property type="entry name" value="FLAVONOID 3',5'-HYDROXYLASE-LIKE ISOFORM X1"/>
    <property type="match status" value="1"/>
</dbReference>
<evidence type="ECO:0008006" key="13">
    <source>
        <dbReference type="Google" id="ProtNLM"/>
    </source>
</evidence>
<keyword evidence="6 8" id="KW-0408">Iron</keyword>
<dbReference type="InterPro" id="IPR017972">
    <property type="entry name" value="Cyt_P450_CS"/>
</dbReference>
<dbReference type="GO" id="GO:0016705">
    <property type="term" value="F:oxidoreductase activity, acting on paired donors, with incorporation or reduction of molecular oxygen"/>
    <property type="evidence" value="ECO:0007669"/>
    <property type="project" value="InterPro"/>
</dbReference>
<evidence type="ECO:0000256" key="1">
    <source>
        <dbReference type="ARBA" id="ARBA00001971"/>
    </source>
</evidence>
<dbReference type="FunFam" id="1.10.630.10:FF:000126">
    <property type="entry name" value="Predicted protein"/>
    <property type="match status" value="1"/>
</dbReference>
<evidence type="ECO:0000256" key="10">
    <source>
        <dbReference type="SAM" id="Phobius"/>
    </source>
</evidence>
<evidence type="ECO:0000256" key="8">
    <source>
        <dbReference type="PIRSR" id="PIRSR602401-1"/>
    </source>
</evidence>
<feature type="binding site" description="axial binding residue" evidence="8">
    <location>
        <position position="468"/>
    </location>
    <ligand>
        <name>heme</name>
        <dbReference type="ChEBI" id="CHEBI:30413"/>
    </ligand>
    <ligandPart>
        <name>Fe</name>
        <dbReference type="ChEBI" id="CHEBI:18248"/>
    </ligandPart>
</feature>
<evidence type="ECO:0000313" key="12">
    <source>
        <dbReference type="Proteomes" id="UP000323506"/>
    </source>
</evidence>
<dbReference type="Pfam" id="PF00067">
    <property type="entry name" value="p450"/>
    <property type="match status" value="1"/>
</dbReference>
<sequence>MLQTAYSLYPWLLDLSKPRDGLFRAVLSFVMVILAISLWHLWSVWKARKPMAPLPPGPRGLPILGYLPFLGFDNLHLVFTELGGVYGPIYKLWLGNKLTVVISSPSLVKEVVRDHDIAFSEREPPIAAQIITFGSNDIAFDSYSSPSWKNKRKVLATDMLSNANLNACYDLRREQVMKMVEDVYENVGKPIDIGELAYCALINLIGKMVWGGALRGEKGTAVEGRFKDISSQMMVLVGKPNISDIFPAIAWLDIQGIKRGIKKIRQSFNELLESVIELRMNTVTEKEMSEQKFDFLQLLLDLHKNQDSPSSLTMNQVKGLLMDVVVGATDTTSTTTEWVMAEVMQHPEIMEKVKKELTDVVGVNDIIEEFHLPNLSYLNAVIKETFRLHPPLPLLIPRCSAQSLIVGGYTIPKGSKVYLNMWCIHMDPNIWDNPSEFRPERFLDEPGKFNFLGNDFRYMPFGSGRRRCPGITLAEKMLSFILASLLHSFEWKLPQGEQLDLSSKFGIVIKKKNPLRLIPIPRLSDHVLYKKLNLLYKIMSTFLSLSLFFLL</sequence>
<keyword evidence="7 9" id="KW-0503">Monooxygenase</keyword>
<gene>
    <name evidence="11" type="ORF">ES288_A03G022300v1</name>
</gene>
<evidence type="ECO:0000256" key="6">
    <source>
        <dbReference type="ARBA" id="ARBA00023004"/>
    </source>
</evidence>